<protein>
    <submittedName>
        <fullName evidence="2">Uncharacterized protein</fullName>
    </submittedName>
</protein>
<keyword evidence="3" id="KW-1185">Reference proteome</keyword>
<evidence type="ECO:0000313" key="2">
    <source>
        <dbReference type="EMBL" id="KEQ58651.1"/>
    </source>
</evidence>
<proteinExistence type="predicted"/>
<dbReference type="EMBL" id="KL584853">
    <property type="protein sequence ID" value="KEQ58651.1"/>
    <property type="molecule type" value="Genomic_DNA"/>
</dbReference>
<gene>
    <name evidence="2" type="ORF">M437DRAFT_69800</name>
</gene>
<evidence type="ECO:0000256" key="1">
    <source>
        <dbReference type="SAM" id="MobiDB-lite"/>
    </source>
</evidence>
<feature type="region of interest" description="Disordered" evidence="1">
    <location>
        <begin position="418"/>
        <end position="468"/>
    </location>
</feature>
<dbReference type="HOGENOM" id="CLU_456317_0_0_1"/>
<evidence type="ECO:0000313" key="3">
    <source>
        <dbReference type="Proteomes" id="UP000030672"/>
    </source>
</evidence>
<organism evidence="2 3">
    <name type="scientific">Aureobasidium melanogenum (strain CBS 110374)</name>
    <name type="common">Aureobasidium pullulans var. melanogenum</name>
    <dbReference type="NCBI Taxonomy" id="1043003"/>
    <lineage>
        <taxon>Eukaryota</taxon>
        <taxon>Fungi</taxon>
        <taxon>Dikarya</taxon>
        <taxon>Ascomycota</taxon>
        <taxon>Pezizomycotina</taxon>
        <taxon>Dothideomycetes</taxon>
        <taxon>Dothideomycetidae</taxon>
        <taxon>Dothideales</taxon>
        <taxon>Saccotheciaceae</taxon>
        <taxon>Aureobasidium</taxon>
    </lineage>
</organism>
<feature type="region of interest" description="Disordered" evidence="1">
    <location>
        <begin position="201"/>
        <end position="238"/>
    </location>
</feature>
<feature type="compositionally biased region" description="Polar residues" evidence="1">
    <location>
        <begin position="418"/>
        <end position="431"/>
    </location>
</feature>
<accession>A0A074W7Y9</accession>
<dbReference type="AlphaFoldDB" id="A0A074W7Y9"/>
<sequence length="598" mass="65653">MLDTVTPSPGGQPKCSPLFCSHTYTYTLNAPTDDHNQVTRLQRNSPLMTDLLSSLQVILRFSRVARPKHPSTPTNMCLGGFAPWSMALTMNSHDRTLSNGEGKHQLPSKPALVKNNSRLLNKTTKKVAFMPTLQDIHDSFSRKEARASLSSLSDRATMGTGDFDYETASSCLENISLLAEAGSSRCGSSINYVSPVRSFKQSNASHVRNVSNTAVSGDETSTSAGKKPHSWASQASGSRTGSALSYQVSSLDLSTTTRNSSFRHTSAGNIFMTHGSDHVDTPARPSQADRVSDSEAVVERLAWPLSHRKSYVQSNSRASHHQSQTAADLHRGYVNEPMPAGPNTRSTGCNDADPLVPRPADASAQAIGPDRCAKQHECSIGVLSAFEEKFLSYEDKQAILEGGCHGLCVLQTTFLDDNSSANKPSRVSSIKLSPPARGPSDRPARFISPMPSNTMPNGHRGESSTLPRFSHRRVAAEYKRPRSPLALVEHPSRKPARHSGISLAQLCPLEQTDCLSPINTVWDSNDEPIYPSSLPRNQGLFYAWYRPKQKLKRQSKHDDLRQECESRDQLAKEDGEAVQVKEKGFVIREFSRRLRALF</sequence>
<dbReference type="RefSeq" id="XP_040875674.1">
    <property type="nucleotide sequence ID" value="XM_041025350.1"/>
</dbReference>
<dbReference type="GeneID" id="63918723"/>
<dbReference type="Proteomes" id="UP000030672">
    <property type="component" value="Unassembled WGS sequence"/>
</dbReference>
<name>A0A074W7Y9_AURM1</name>
<feature type="compositionally biased region" description="Polar residues" evidence="1">
    <location>
        <begin position="201"/>
        <end position="224"/>
    </location>
</feature>
<reference evidence="2 3" key="1">
    <citation type="journal article" date="2014" name="BMC Genomics">
        <title>Genome sequencing of four Aureobasidium pullulans varieties: biotechnological potential, stress tolerance, and description of new species.</title>
        <authorList>
            <person name="Gostin Ar C."/>
            <person name="Ohm R.A."/>
            <person name="Kogej T."/>
            <person name="Sonjak S."/>
            <person name="Turk M."/>
            <person name="Zajc J."/>
            <person name="Zalar P."/>
            <person name="Grube M."/>
            <person name="Sun H."/>
            <person name="Han J."/>
            <person name="Sharma A."/>
            <person name="Chiniquy J."/>
            <person name="Ngan C.Y."/>
            <person name="Lipzen A."/>
            <person name="Barry K."/>
            <person name="Grigoriev I.V."/>
            <person name="Gunde-Cimerman N."/>
        </authorList>
    </citation>
    <scope>NUCLEOTIDE SEQUENCE [LARGE SCALE GENOMIC DNA]</scope>
    <source>
        <strain evidence="2 3">CBS 110374</strain>
    </source>
</reference>